<dbReference type="Proteomes" id="UP001154272">
    <property type="component" value="Unassembled WGS sequence"/>
</dbReference>
<evidence type="ECO:0000256" key="1">
    <source>
        <dbReference type="SAM" id="Phobius"/>
    </source>
</evidence>
<evidence type="ECO:0000313" key="4">
    <source>
        <dbReference type="Proteomes" id="UP001154272"/>
    </source>
</evidence>
<dbReference type="RefSeq" id="WP_034336717.1">
    <property type="nucleotide sequence ID" value="NZ_CAMXCH010000002.1"/>
</dbReference>
<feature type="transmembrane region" description="Helical" evidence="1">
    <location>
        <begin position="172"/>
        <end position="193"/>
    </location>
</feature>
<feature type="transmembrane region" description="Helical" evidence="1">
    <location>
        <begin position="21"/>
        <end position="40"/>
    </location>
</feature>
<evidence type="ECO:0000259" key="2">
    <source>
        <dbReference type="Pfam" id="PF01757"/>
    </source>
</evidence>
<sequence length="334" mass="38939">MTKNQTIHSNRDASVDNFRGIATISIIFIHTVFWSGRHYIPDYMRNIALFFDVPIFFLLAGFSLRLSQRLNPVKQIFKLIYFFTFVVIFINLILGHFDFQHILESITLNSAIVTRLRVIDGSYWFVPMYCSALIASCGLIQTIGKTSLFLIPISIIYYVLHYNHLYSINLHFMGSSVNGLLFYTSVMLFGYYVYEYRGKIFWPLLSILSLCIFLTMIYYHPNDFDLQSSKFPTNLPYIIASMVSIFLVMFCNSNKKIPLLNFVGNKAIFFYAGQGVGASVLYFIDQDFNMIWYYKLICLFCINLIITFIASFILMFIYTTISKIFYKFKSKLTV</sequence>
<dbReference type="EMBL" id="CAMXCH010000002">
    <property type="protein sequence ID" value="CAI3945099.1"/>
    <property type="molecule type" value="Genomic_DNA"/>
</dbReference>
<keyword evidence="1" id="KW-1133">Transmembrane helix</keyword>
<feature type="transmembrane region" description="Helical" evidence="1">
    <location>
        <begin position="123"/>
        <end position="140"/>
    </location>
</feature>
<name>A0ABM9HQ77_9PROT</name>
<feature type="transmembrane region" description="Helical" evidence="1">
    <location>
        <begin position="290"/>
        <end position="321"/>
    </location>
</feature>
<keyword evidence="1" id="KW-0472">Membrane</keyword>
<evidence type="ECO:0000313" key="3">
    <source>
        <dbReference type="EMBL" id="CAI3945099.1"/>
    </source>
</evidence>
<accession>A0ABM9HQ77</accession>
<feature type="transmembrane region" description="Helical" evidence="1">
    <location>
        <begin position="231"/>
        <end position="251"/>
    </location>
</feature>
<feature type="transmembrane region" description="Helical" evidence="1">
    <location>
        <begin position="200"/>
        <end position="219"/>
    </location>
</feature>
<keyword evidence="1" id="KW-0812">Transmembrane</keyword>
<feature type="transmembrane region" description="Helical" evidence="1">
    <location>
        <begin position="147"/>
        <end position="166"/>
    </location>
</feature>
<dbReference type="InterPro" id="IPR002656">
    <property type="entry name" value="Acyl_transf_3_dom"/>
</dbReference>
<keyword evidence="4" id="KW-1185">Reference proteome</keyword>
<protein>
    <recommendedName>
        <fullName evidence="2">Acyltransferase 3 domain-containing protein</fullName>
    </recommendedName>
</protein>
<feature type="transmembrane region" description="Helical" evidence="1">
    <location>
        <begin position="263"/>
        <end position="284"/>
    </location>
</feature>
<feature type="transmembrane region" description="Helical" evidence="1">
    <location>
        <begin position="46"/>
        <end position="67"/>
    </location>
</feature>
<gene>
    <name evidence="3" type="ORF">R83534S58_LOCUS1370</name>
</gene>
<comment type="caution">
    <text evidence="3">The sequence shown here is derived from an EMBL/GenBank/DDBJ whole genome shotgun (WGS) entry which is preliminary data.</text>
</comment>
<proteinExistence type="predicted"/>
<organism evidence="3 4">
    <name type="scientific">Commensalibacter papalotli</name>
    <name type="common">ex Botero et al. 2024</name>
    <dbReference type="NCBI Taxonomy" id="2972766"/>
    <lineage>
        <taxon>Bacteria</taxon>
        <taxon>Pseudomonadati</taxon>
        <taxon>Pseudomonadota</taxon>
        <taxon>Alphaproteobacteria</taxon>
        <taxon>Acetobacterales</taxon>
        <taxon>Acetobacteraceae</taxon>
    </lineage>
</organism>
<feature type="domain" description="Acyltransferase 3" evidence="2">
    <location>
        <begin position="13"/>
        <end position="315"/>
    </location>
</feature>
<dbReference type="Pfam" id="PF01757">
    <property type="entry name" value="Acyl_transf_3"/>
    <property type="match status" value="1"/>
</dbReference>
<feature type="transmembrane region" description="Helical" evidence="1">
    <location>
        <begin position="79"/>
        <end position="103"/>
    </location>
</feature>
<reference evidence="3" key="1">
    <citation type="submission" date="2022-10" db="EMBL/GenBank/DDBJ databases">
        <authorList>
            <person name="Botero Cardona J."/>
        </authorList>
    </citation>
    <scope>NUCLEOTIDE SEQUENCE</scope>
    <source>
        <strain evidence="3">R-83534</strain>
    </source>
</reference>